<comment type="caution">
    <text evidence="2">The sequence shown here is derived from an EMBL/GenBank/DDBJ whole genome shotgun (WGS) entry which is preliminary data.</text>
</comment>
<name>A0A2T2X4L2_SULTH</name>
<organism evidence="2 3">
    <name type="scientific">Sulfobacillus thermosulfidooxidans</name>
    <dbReference type="NCBI Taxonomy" id="28034"/>
    <lineage>
        <taxon>Bacteria</taxon>
        <taxon>Bacillati</taxon>
        <taxon>Bacillota</taxon>
        <taxon>Clostridia</taxon>
        <taxon>Eubacteriales</taxon>
        <taxon>Clostridiales Family XVII. Incertae Sedis</taxon>
        <taxon>Sulfobacillus</taxon>
    </lineage>
</organism>
<dbReference type="AlphaFoldDB" id="A0A2T2X4L2"/>
<keyword evidence="1" id="KW-0472">Membrane</keyword>
<keyword evidence="1" id="KW-0812">Transmembrane</keyword>
<gene>
    <name evidence="2" type="ORF">C7B47_01600</name>
</gene>
<accession>A0A2T2X4L2</accession>
<evidence type="ECO:0000313" key="2">
    <source>
        <dbReference type="EMBL" id="PSR29435.1"/>
    </source>
</evidence>
<dbReference type="EMBL" id="PXYX01000002">
    <property type="protein sequence ID" value="PSR29435.1"/>
    <property type="molecule type" value="Genomic_DNA"/>
</dbReference>
<sequence>MSRSLIVTFFGVLIAVVIYVFPFFSGSPQPHISHSTPSNPYGPHPISNLFPRHGNALLYKEATLLSYCPTNQQLAWITIGRPPLFYSPENNQYYFGLRDQAWVILTPDFPYDNPPPNVSWYGKALSSK</sequence>
<evidence type="ECO:0000256" key="1">
    <source>
        <dbReference type="SAM" id="Phobius"/>
    </source>
</evidence>
<feature type="transmembrane region" description="Helical" evidence="1">
    <location>
        <begin position="6"/>
        <end position="24"/>
    </location>
</feature>
<evidence type="ECO:0000313" key="3">
    <source>
        <dbReference type="Proteomes" id="UP000242705"/>
    </source>
</evidence>
<keyword evidence="1" id="KW-1133">Transmembrane helix</keyword>
<reference evidence="2 3" key="1">
    <citation type="journal article" date="2014" name="BMC Genomics">
        <title>Comparison of environmental and isolate Sulfobacillus genomes reveals diverse carbon, sulfur, nitrogen, and hydrogen metabolisms.</title>
        <authorList>
            <person name="Justice N.B."/>
            <person name="Norman A."/>
            <person name="Brown C.T."/>
            <person name="Singh A."/>
            <person name="Thomas B.C."/>
            <person name="Banfield J.F."/>
        </authorList>
    </citation>
    <scope>NUCLEOTIDE SEQUENCE [LARGE SCALE GENOMIC DNA]</scope>
    <source>
        <strain evidence="2">AMDSBA5</strain>
    </source>
</reference>
<dbReference type="Proteomes" id="UP000242705">
    <property type="component" value="Unassembled WGS sequence"/>
</dbReference>
<proteinExistence type="predicted"/>
<protein>
    <submittedName>
        <fullName evidence="2">Uncharacterized protein</fullName>
    </submittedName>
</protein>